<feature type="region of interest" description="Disordered" evidence="1">
    <location>
        <begin position="1"/>
        <end position="20"/>
    </location>
</feature>
<evidence type="ECO:0000256" key="1">
    <source>
        <dbReference type="SAM" id="MobiDB-lite"/>
    </source>
</evidence>
<reference evidence="2 3" key="1">
    <citation type="submission" date="2016-10" db="EMBL/GenBank/DDBJ databases">
        <authorList>
            <person name="de Groot N.N."/>
        </authorList>
    </citation>
    <scope>NUCLEOTIDE SEQUENCE [LARGE SCALE GENOMIC DNA]</scope>
    <source>
        <strain evidence="2 3">DSM 44215</strain>
    </source>
</reference>
<evidence type="ECO:0000313" key="2">
    <source>
        <dbReference type="EMBL" id="SDU79102.1"/>
    </source>
</evidence>
<organism evidence="2 3">
    <name type="scientific">Gordonia westfalica</name>
    <dbReference type="NCBI Taxonomy" id="158898"/>
    <lineage>
        <taxon>Bacteria</taxon>
        <taxon>Bacillati</taxon>
        <taxon>Actinomycetota</taxon>
        <taxon>Actinomycetes</taxon>
        <taxon>Mycobacteriales</taxon>
        <taxon>Gordoniaceae</taxon>
        <taxon>Gordonia</taxon>
    </lineage>
</organism>
<dbReference type="EMBL" id="FNLM01000036">
    <property type="protein sequence ID" value="SDU79102.1"/>
    <property type="molecule type" value="Genomic_DNA"/>
</dbReference>
<gene>
    <name evidence="2" type="ORF">SAMN04488548_136148</name>
</gene>
<dbReference type="AlphaFoldDB" id="A0A1H2LE49"/>
<dbReference type="STRING" id="158898.SAMN04488548_136148"/>
<protein>
    <submittedName>
        <fullName evidence="2">Uncharacterized protein</fullName>
    </submittedName>
</protein>
<name>A0A1H2LE49_9ACTN</name>
<sequence length="120" mass="12990">MASAGTSVVAGDPERLRRDPNDFGIEVGKQDAVAFEKAFVNHVVGCCTGPKKTWIVALAGVGRWQAHWLGSGHRADRVIPDLTDGLVTGFGNEANLGRTDLIRHFAIVPHDSPMRTMTRL</sequence>
<proteinExistence type="predicted"/>
<accession>A0A1H2LE49</accession>
<dbReference type="Proteomes" id="UP000183180">
    <property type="component" value="Unassembled WGS sequence"/>
</dbReference>
<evidence type="ECO:0000313" key="3">
    <source>
        <dbReference type="Proteomes" id="UP000183180"/>
    </source>
</evidence>